<proteinExistence type="predicted"/>
<dbReference type="InterPro" id="IPR005039">
    <property type="entry name" value="Ant_C"/>
</dbReference>
<evidence type="ECO:0000259" key="1">
    <source>
        <dbReference type="Pfam" id="PF03374"/>
    </source>
</evidence>
<dbReference type="EMBL" id="BK016245">
    <property type="protein sequence ID" value="DAG04682.1"/>
    <property type="molecule type" value="Genomic_DNA"/>
</dbReference>
<protein>
    <submittedName>
        <fullName evidence="2">Antirepressor protein</fullName>
    </submittedName>
</protein>
<name>A0A8S5VD31_9CAUD</name>
<reference evidence="2" key="1">
    <citation type="journal article" date="2021" name="Proc. Natl. Acad. Sci. U.S.A.">
        <title>A Catalog of Tens of Thousands of Viruses from Human Metagenomes Reveals Hidden Associations with Chronic Diseases.</title>
        <authorList>
            <person name="Tisza M.J."/>
            <person name="Buck C.B."/>
        </authorList>
    </citation>
    <scope>NUCLEOTIDE SEQUENCE</scope>
    <source>
        <strain evidence="2">CtGa111</strain>
    </source>
</reference>
<organism evidence="2">
    <name type="scientific">Siphoviridae sp. ctGa111</name>
    <dbReference type="NCBI Taxonomy" id="2825413"/>
    <lineage>
        <taxon>Viruses</taxon>
        <taxon>Duplodnaviria</taxon>
        <taxon>Heunggongvirae</taxon>
        <taxon>Uroviricota</taxon>
        <taxon>Caudoviricetes</taxon>
    </lineage>
</organism>
<dbReference type="Pfam" id="PF03374">
    <property type="entry name" value="ANT"/>
    <property type="match status" value="2"/>
</dbReference>
<evidence type="ECO:0000313" key="2">
    <source>
        <dbReference type="EMBL" id="DAG04682.1"/>
    </source>
</evidence>
<accession>A0A8S5VD31</accession>
<dbReference type="GO" id="GO:0003677">
    <property type="term" value="F:DNA binding"/>
    <property type="evidence" value="ECO:0007669"/>
    <property type="project" value="InterPro"/>
</dbReference>
<sequence>MDEKDIFGYDASENVSISKIAEWYSGLSARKLNNFLGKCGVIYRDKETKSWIVTDKYKDVGYAVSEITVFKDVVEGHTYLLWTGKGREFIYQLIKDEYGLLPNSKNGNNTGSDVKIASNDTAIVEDSDGCISILDFVHILSKNGILVGGRIPHQNNVFETLREKGFLNKTRGLYWNTPYRDFDCFGYFKVVKKRTPKGKFRYVTRLTPKGQAFFLRYFKKLMDEKDSVYGKWGREE</sequence>
<feature type="domain" description="Antirepressor protein C-terminal" evidence="1">
    <location>
        <begin position="124"/>
        <end position="220"/>
    </location>
</feature>
<feature type="domain" description="Antirepressor protein C-terminal" evidence="1">
    <location>
        <begin position="11"/>
        <end position="96"/>
    </location>
</feature>